<dbReference type="GeneID" id="9476747"/>
<dbReference type="InParanoid" id="D0MT10"/>
<dbReference type="Proteomes" id="UP000006643">
    <property type="component" value="Unassembled WGS sequence"/>
</dbReference>
<evidence type="ECO:0000313" key="3">
    <source>
        <dbReference type="Proteomes" id="UP000006643"/>
    </source>
</evidence>
<feature type="region of interest" description="Disordered" evidence="1">
    <location>
        <begin position="84"/>
        <end position="192"/>
    </location>
</feature>
<name>D0MT10_PHYIT</name>
<sequence length="192" mass="20813">MSLNARPRCIRVTRAEAEAFLRRLEGKEGAERSRLHEEHRAYVDGTRDRDADFGDEVADEQLVSAPTSATRGRRPGMTVTLRKPLAPATYRRKGALVSGRDYNTEEGGEVKKTGKGARQGQSKRKARKNCVNNAQPAEDLPEYSNTSPSPPCATNTTQAHRGPMSTSEGASSAQQTSPLTPPRSSAATYAVT</sequence>
<proteinExistence type="predicted"/>
<protein>
    <submittedName>
        <fullName evidence="2">Uncharacterized protein</fullName>
    </submittedName>
</protein>
<evidence type="ECO:0000256" key="1">
    <source>
        <dbReference type="SAM" id="MobiDB-lite"/>
    </source>
</evidence>
<gene>
    <name evidence="2" type="ORF">PITG_00153</name>
</gene>
<dbReference type="VEuPathDB" id="FungiDB:PITG_00153"/>
<feature type="compositionally biased region" description="Polar residues" evidence="1">
    <location>
        <begin position="143"/>
        <end position="192"/>
    </location>
</feature>
<dbReference type="KEGG" id="pif:PITG_00153"/>
<dbReference type="RefSeq" id="XP_002908780.1">
    <property type="nucleotide sequence ID" value="XM_002908734.1"/>
</dbReference>
<dbReference type="AlphaFoldDB" id="D0MT10"/>
<reference evidence="3" key="1">
    <citation type="journal article" date="2009" name="Nature">
        <title>Genome sequence and analysis of the Irish potato famine pathogen Phytophthora infestans.</title>
        <authorList>
            <consortium name="The Broad Institute Genome Sequencing Platform"/>
            <person name="Haas B.J."/>
            <person name="Kamoun S."/>
            <person name="Zody M.C."/>
            <person name="Jiang R.H."/>
            <person name="Handsaker R.E."/>
            <person name="Cano L.M."/>
            <person name="Grabherr M."/>
            <person name="Kodira C.D."/>
            <person name="Raffaele S."/>
            <person name="Torto-Alalibo T."/>
            <person name="Bozkurt T.O."/>
            <person name="Ah-Fong A.M."/>
            <person name="Alvarado L."/>
            <person name="Anderson V.L."/>
            <person name="Armstrong M.R."/>
            <person name="Avrova A."/>
            <person name="Baxter L."/>
            <person name="Beynon J."/>
            <person name="Boevink P.C."/>
            <person name="Bollmann S.R."/>
            <person name="Bos J.I."/>
            <person name="Bulone V."/>
            <person name="Cai G."/>
            <person name="Cakir C."/>
            <person name="Carrington J.C."/>
            <person name="Chawner M."/>
            <person name="Conti L."/>
            <person name="Costanzo S."/>
            <person name="Ewan R."/>
            <person name="Fahlgren N."/>
            <person name="Fischbach M.A."/>
            <person name="Fugelstad J."/>
            <person name="Gilroy E.M."/>
            <person name="Gnerre S."/>
            <person name="Green P.J."/>
            <person name="Grenville-Briggs L.J."/>
            <person name="Griffith J."/>
            <person name="Grunwald N.J."/>
            <person name="Horn K."/>
            <person name="Horner N.R."/>
            <person name="Hu C.H."/>
            <person name="Huitema E."/>
            <person name="Jeong D.H."/>
            <person name="Jones A.M."/>
            <person name="Jones J.D."/>
            <person name="Jones R.W."/>
            <person name="Karlsson E.K."/>
            <person name="Kunjeti S.G."/>
            <person name="Lamour K."/>
            <person name="Liu Z."/>
            <person name="Ma L."/>
            <person name="Maclean D."/>
            <person name="Chibucos M.C."/>
            <person name="McDonald H."/>
            <person name="McWalters J."/>
            <person name="Meijer H.J."/>
            <person name="Morgan W."/>
            <person name="Morris P.F."/>
            <person name="Munro C.A."/>
            <person name="O'Neill K."/>
            <person name="Ospina-Giraldo M."/>
            <person name="Pinzon A."/>
            <person name="Pritchard L."/>
            <person name="Ramsahoye B."/>
            <person name="Ren Q."/>
            <person name="Restrepo S."/>
            <person name="Roy S."/>
            <person name="Sadanandom A."/>
            <person name="Savidor A."/>
            <person name="Schornack S."/>
            <person name="Schwartz D.C."/>
            <person name="Schumann U.D."/>
            <person name="Schwessinger B."/>
            <person name="Seyer L."/>
            <person name="Sharpe T."/>
            <person name="Silvar C."/>
            <person name="Song J."/>
            <person name="Studholme D.J."/>
            <person name="Sykes S."/>
            <person name="Thines M."/>
            <person name="van de Vondervoort P.J."/>
            <person name="Phuntumart V."/>
            <person name="Wawra S."/>
            <person name="Weide R."/>
            <person name="Win J."/>
            <person name="Young C."/>
            <person name="Zhou S."/>
            <person name="Fry W."/>
            <person name="Meyers B.C."/>
            <person name="van West P."/>
            <person name="Ristaino J."/>
            <person name="Govers F."/>
            <person name="Birch P.R."/>
            <person name="Whisson S.C."/>
            <person name="Judelson H.S."/>
            <person name="Nusbaum C."/>
        </authorList>
    </citation>
    <scope>NUCLEOTIDE SEQUENCE [LARGE SCALE GENOMIC DNA]</scope>
    <source>
        <strain evidence="3">T30-4</strain>
    </source>
</reference>
<organism evidence="2 3">
    <name type="scientific">Phytophthora infestans (strain T30-4)</name>
    <name type="common">Potato late blight agent</name>
    <dbReference type="NCBI Taxonomy" id="403677"/>
    <lineage>
        <taxon>Eukaryota</taxon>
        <taxon>Sar</taxon>
        <taxon>Stramenopiles</taxon>
        <taxon>Oomycota</taxon>
        <taxon>Peronosporomycetes</taxon>
        <taxon>Peronosporales</taxon>
        <taxon>Peronosporaceae</taxon>
        <taxon>Phytophthora</taxon>
    </lineage>
</organism>
<keyword evidence="3" id="KW-1185">Reference proteome</keyword>
<dbReference type="EMBL" id="DS028118">
    <property type="protein sequence ID" value="EEY57594.1"/>
    <property type="molecule type" value="Genomic_DNA"/>
</dbReference>
<dbReference type="HOGENOM" id="CLU_1417680_0_0_1"/>
<dbReference type="OrthoDB" id="129653at2759"/>
<evidence type="ECO:0000313" key="2">
    <source>
        <dbReference type="EMBL" id="EEY57594.1"/>
    </source>
</evidence>
<accession>D0MT10</accession>